<protein>
    <submittedName>
        <fullName evidence="3">Putative deoxyribonuclease YjjV</fullName>
    </submittedName>
</protein>
<dbReference type="EMBL" id="BBMT01000002">
    <property type="protein sequence ID" value="GAL32859.1"/>
    <property type="molecule type" value="Genomic_DNA"/>
</dbReference>
<reference evidence="3 4" key="1">
    <citation type="submission" date="2014-09" db="EMBL/GenBank/DDBJ databases">
        <title>Vibrio maritimus JCM 19240. (C210) whole genome shotgun sequence.</title>
        <authorList>
            <person name="Sawabe T."/>
            <person name="Meirelles P."/>
            <person name="Nakanishi M."/>
            <person name="Sayaka M."/>
            <person name="Hattori M."/>
            <person name="Ohkuma M."/>
        </authorList>
    </citation>
    <scope>NUCLEOTIDE SEQUENCE [LARGE SCALE GENOMIC DNA]</scope>
    <source>
        <strain evidence="3 4">JCM 19240</strain>
    </source>
</reference>
<name>A0A090T2A0_9VIBR</name>
<dbReference type="GO" id="GO:0016788">
    <property type="term" value="F:hydrolase activity, acting on ester bonds"/>
    <property type="evidence" value="ECO:0007669"/>
    <property type="project" value="InterPro"/>
</dbReference>
<accession>A0A090T2A0</accession>
<comment type="caution">
    <text evidence="3">The sequence shown here is derived from an EMBL/GenBank/DDBJ whole genome shotgun (WGS) entry which is preliminary data.</text>
</comment>
<dbReference type="PANTHER" id="PTHR46124:SF3">
    <property type="entry name" value="HYDROLASE"/>
    <property type="match status" value="1"/>
</dbReference>
<reference evidence="3 4" key="2">
    <citation type="submission" date="2014-09" db="EMBL/GenBank/DDBJ databases">
        <authorList>
            <consortium name="NBRP consortium"/>
            <person name="Sawabe T."/>
            <person name="Meirelles P."/>
            <person name="Nakanishi M."/>
            <person name="Sayaka M."/>
            <person name="Hattori M."/>
            <person name="Ohkuma M."/>
        </authorList>
    </citation>
    <scope>NUCLEOTIDE SEQUENCE [LARGE SCALE GENOMIC DNA]</scope>
    <source>
        <strain evidence="3 4">JCM 19240</strain>
    </source>
</reference>
<dbReference type="InterPro" id="IPR018228">
    <property type="entry name" value="DNase_TatD-rel_CS"/>
</dbReference>
<sequence length="121" mass="13481">MIDSHCHLDLLAQQKDLQQVLSAARQQGVEKIIVPAINESNWATVQMLSEQNDDIYYALGFHPQFLDELSESSLDNLASRVASQCQTSVSLSANAVSISIMVEKMKRYKNSISTLKLILLT</sequence>
<evidence type="ECO:0000313" key="3">
    <source>
        <dbReference type="EMBL" id="GAL32859.1"/>
    </source>
</evidence>
<dbReference type="SUPFAM" id="SSF51556">
    <property type="entry name" value="Metallo-dependent hydrolases"/>
    <property type="match status" value="1"/>
</dbReference>
<keyword evidence="2" id="KW-0378">Hydrolase</keyword>
<comment type="similarity">
    <text evidence="1">Belongs to the metallo-dependent hydrolases superfamily. TatD-type hydrolase family.</text>
</comment>
<dbReference type="Proteomes" id="UP000029224">
    <property type="component" value="Unassembled WGS sequence"/>
</dbReference>
<evidence type="ECO:0000256" key="1">
    <source>
        <dbReference type="ARBA" id="ARBA00009275"/>
    </source>
</evidence>
<dbReference type="PROSITE" id="PS01137">
    <property type="entry name" value="TATD_1"/>
    <property type="match status" value="1"/>
</dbReference>
<keyword evidence="4" id="KW-1185">Reference proteome</keyword>
<dbReference type="Gene3D" id="3.20.20.140">
    <property type="entry name" value="Metal-dependent hydrolases"/>
    <property type="match status" value="1"/>
</dbReference>
<dbReference type="InterPro" id="IPR032466">
    <property type="entry name" value="Metal_Hydrolase"/>
</dbReference>
<proteinExistence type="inferred from homology"/>
<evidence type="ECO:0000313" key="4">
    <source>
        <dbReference type="Proteomes" id="UP000029224"/>
    </source>
</evidence>
<organism evidence="3 4">
    <name type="scientific">Vibrio maritimus</name>
    <dbReference type="NCBI Taxonomy" id="990268"/>
    <lineage>
        <taxon>Bacteria</taxon>
        <taxon>Pseudomonadati</taxon>
        <taxon>Pseudomonadota</taxon>
        <taxon>Gammaproteobacteria</taxon>
        <taxon>Vibrionales</taxon>
        <taxon>Vibrionaceae</taxon>
        <taxon>Vibrio</taxon>
    </lineage>
</organism>
<dbReference type="AlphaFoldDB" id="A0A090T2A0"/>
<dbReference type="PANTHER" id="PTHR46124">
    <property type="entry name" value="D-AMINOACYL-TRNA DEACYLASE"/>
    <property type="match status" value="1"/>
</dbReference>
<gene>
    <name evidence="3" type="ORF">JCM19240_6291</name>
</gene>
<evidence type="ECO:0000256" key="2">
    <source>
        <dbReference type="ARBA" id="ARBA00022801"/>
    </source>
</evidence>
<dbReference type="Pfam" id="PF01026">
    <property type="entry name" value="TatD_DNase"/>
    <property type="match status" value="1"/>
</dbReference>
<dbReference type="GO" id="GO:0005829">
    <property type="term" value="C:cytosol"/>
    <property type="evidence" value="ECO:0007669"/>
    <property type="project" value="TreeGrafter"/>
</dbReference>
<dbReference type="InterPro" id="IPR001130">
    <property type="entry name" value="TatD-like"/>
</dbReference>